<reference evidence="2" key="1">
    <citation type="submission" date="2016-11" db="UniProtKB">
        <authorList>
            <consortium name="WormBaseParasite"/>
        </authorList>
    </citation>
    <scope>IDENTIFICATION</scope>
</reference>
<dbReference type="Proteomes" id="UP000095283">
    <property type="component" value="Unplaced"/>
</dbReference>
<keyword evidence="1" id="KW-1185">Reference proteome</keyword>
<evidence type="ECO:0000313" key="2">
    <source>
        <dbReference type="WBParaSite" id="Hba_10692"/>
    </source>
</evidence>
<dbReference type="WBParaSite" id="Hba_10692">
    <property type="protein sequence ID" value="Hba_10692"/>
    <property type="gene ID" value="Hba_10692"/>
</dbReference>
<sequence length="103" mass="11523">MLCSTGAIRCGVISSSVPDSSTQRIVQPTPIRPYPTADGLALYQLYLSNLGQTYDDNALNLPPAAPVVLGSTKWVSQKVFYNICIYIQQQKDFFYHLTIFLIY</sequence>
<evidence type="ECO:0000313" key="1">
    <source>
        <dbReference type="Proteomes" id="UP000095283"/>
    </source>
</evidence>
<accession>A0A1I7WZT3</accession>
<protein>
    <submittedName>
        <fullName evidence="2">Uncharacterized protein</fullName>
    </submittedName>
</protein>
<organism evidence="1 2">
    <name type="scientific">Heterorhabditis bacteriophora</name>
    <name type="common">Entomopathogenic nematode worm</name>
    <dbReference type="NCBI Taxonomy" id="37862"/>
    <lineage>
        <taxon>Eukaryota</taxon>
        <taxon>Metazoa</taxon>
        <taxon>Ecdysozoa</taxon>
        <taxon>Nematoda</taxon>
        <taxon>Chromadorea</taxon>
        <taxon>Rhabditida</taxon>
        <taxon>Rhabditina</taxon>
        <taxon>Rhabditomorpha</taxon>
        <taxon>Strongyloidea</taxon>
        <taxon>Heterorhabditidae</taxon>
        <taxon>Heterorhabditis</taxon>
    </lineage>
</organism>
<name>A0A1I7WZT3_HETBA</name>
<proteinExistence type="predicted"/>
<dbReference type="AlphaFoldDB" id="A0A1I7WZT3"/>